<reference evidence="1 2" key="1">
    <citation type="journal article" date="2014" name="Int. J. Syst. Evol. Microbiol.">
        <title>Phylogenomics and the dynamic genome evolution of the genus Streptococcus.</title>
        <authorList>
            <consortium name="The Broad Institute Genome Sequencing Platform"/>
            <person name="Richards V.P."/>
            <person name="Palmer S.R."/>
            <person name="Pavinski Bitar P.D."/>
            <person name="Qin X."/>
            <person name="Weinstock G.M."/>
            <person name="Highlander S.K."/>
            <person name="Town C.D."/>
            <person name="Burne R.A."/>
            <person name="Stanhope M.J."/>
        </authorList>
    </citation>
    <scope>NUCLEOTIDE SEQUENCE [LARGE SCALE GENOMIC DNA]</scope>
    <source>
        <strain evidence="1 2">CECT 5772</strain>
    </source>
</reference>
<proteinExistence type="predicted"/>
<dbReference type="EMBL" id="AWEX01000006">
    <property type="protein sequence ID" value="KED05314.1"/>
    <property type="molecule type" value="Genomic_DNA"/>
</dbReference>
<dbReference type="AlphaFoldDB" id="A0A922NWD1"/>
<name>A0A922NWD1_9STRE</name>
<sequence>MIPKFRVWDEDNHKMSYSDYYNVVVLSDKVYLRETLRKHQKVRLSWEIDGKTAEVVGDYKTLKAAYDSIKVHVKDRDKFAGPCYCVWQKRNVVTVDYGKHNAFYKIEER</sequence>
<accession>A0A922NWD1</accession>
<gene>
    <name evidence="1" type="ORF">CECT5772_00726</name>
</gene>
<evidence type="ECO:0000313" key="1">
    <source>
        <dbReference type="EMBL" id="KED05314.1"/>
    </source>
</evidence>
<dbReference type="SUPFAM" id="SSF159006">
    <property type="entry name" value="YopX-like"/>
    <property type="match status" value="1"/>
</dbReference>
<evidence type="ECO:0000313" key="2">
    <source>
        <dbReference type="Proteomes" id="UP000028704"/>
    </source>
</evidence>
<dbReference type="RefSeq" id="WP_231874282.1">
    <property type="nucleotide sequence ID" value="NZ_AWEX01000006.1"/>
</dbReference>
<organism evidence="1 2">
    <name type="scientific">Streptococcus equi subsp. ruminatorum CECT 5772</name>
    <dbReference type="NCBI Taxonomy" id="1051981"/>
    <lineage>
        <taxon>Bacteria</taxon>
        <taxon>Bacillati</taxon>
        <taxon>Bacillota</taxon>
        <taxon>Bacilli</taxon>
        <taxon>Lactobacillales</taxon>
        <taxon>Streptococcaceae</taxon>
        <taxon>Streptococcus</taxon>
    </lineage>
</organism>
<comment type="caution">
    <text evidence="1">The sequence shown here is derived from an EMBL/GenBank/DDBJ whole genome shotgun (WGS) entry which is preliminary data.</text>
</comment>
<dbReference type="Proteomes" id="UP000028704">
    <property type="component" value="Unassembled WGS sequence"/>
</dbReference>
<protein>
    <submittedName>
        <fullName evidence="1">Phage protein</fullName>
    </submittedName>
</protein>